<comment type="caution">
    <text evidence="2">The sequence shown here is derived from an EMBL/GenBank/DDBJ whole genome shotgun (WGS) entry which is preliminary data.</text>
</comment>
<evidence type="ECO:0000313" key="3">
    <source>
        <dbReference type="Proteomes" id="UP001244011"/>
    </source>
</evidence>
<gene>
    <name evidence="2" type="ORF">QBC33DRAFT_532687</name>
</gene>
<dbReference type="Proteomes" id="UP001244011">
    <property type="component" value="Unassembled WGS sequence"/>
</dbReference>
<keyword evidence="3" id="KW-1185">Reference proteome</keyword>
<name>A0AAJ0FNP8_9PEZI</name>
<dbReference type="RefSeq" id="XP_060285442.1">
    <property type="nucleotide sequence ID" value="XM_060427396.1"/>
</dbReference>
<accession>A0AAJ0FNP8</accession>
<dbReference type="AlphaFoldDB" id="A0AAJ0FNP8"/>
<feature type="region of interest" description="Disordered" evidence="1">
    <location>
        <begin position="140"/>
        <end position="163"/>
    </location>
</feature>
<dbReference type="GeneID" id="85310583"/>
<reference evidence="2" key="1">
    <citation type="submission" date="2023-06" db="EMBL/GenBank/DDBJ databases">
        <title>Genome-scale phylogeny and comparative genomics of the fungal order Sordariales.</title>
        <authorList>
            <consortium name="Lawrence Berkeley National Laboratory"/>
            <person name="Hensen N."/>
            <person name="Bonometti L."/>
            <person name="Westerberg I."/>
            <person name="Brannstrom I.O."/>
            <person name="Guillou S."/>
            <person name="Cros-Aarteil S."/>
            <person name="Calhoun S."/>
            <person name="Haridas S."/>
            <person name="Kuo A."/>
            <person name="Mondo S."/>
            <person name="Pangilinan J."/>
            <person name="Riley R."/>
            <person name="Labutti K."/>
            <person name="Andreopoulos B."/>
            <person name="Lipzen A."/>
            <person name="Chen C."/>
            <person name="Yanf M."/>
            <person name="Daum C."/>
            <person name="Ng V."/>
            <person name="Clum A."/>
            <person name="Steindorff A."/>
            <person name="Ohm R."/>
            <person name="Martin F."/>
            <person name="Silar P."/>
            <person name="Natvig D."/>
            <person name="Lalanne C."/>
            <person name="Gautier V."/>
            <person name="Ament-Velasquez S.L."/>
            <person name="Kruys A."/>
            <person name="Hutchinson M.I."/>
            <person name="Powell A.J."/>
            <person name="Barry K."/>
            <person name="Miller A.N."/>
            <person name="Grigoriev I.V."/>
            <person name="Debuchy R."/>
            <person name="Gladieux P."/>
            <person name="Thoren M.H."/>
            <person name="Johannesson H."/>
        </authorList>
    </citation>
    <scope>NUCLEOTIDE SEQUENCE</scope>
    <source>
        <strain evidence="2">8032-3</strain>
    </source>
</reference>
<organism evidence="2 3">
    <name type="scientific">Phialemonium atrogriseum</name>
    <dbReference type="NCBI Taxonomy" id="1093897"/>
    <lineage>
        <taxon>Eukaryota</taxon>
        <taxon>Fungi</taxon>
        <taxon>Dikarya</taxon>
        <taxon>Ascomycota</taxon>
        <taxon>Pezizomycotina</taxon>
        <taxon>Sordariomycetes</taxon>
        <taxon>Sordariomycetidae</taxon>
        <taxon>Cephalothecales</taxon>
        <taxon>Cephalothecaceae</taxon>
        <taxon>Phialemonium</taxon>
    </lineage>
</organism>
<protein>
    <submittedName>
        <fullName evidence="2">Uncharacterized protein</fullName>
    </submittedName>
</protein>
<dbReference type="EMBL" id="MU839003">
    <property type="protein sequence ID" value="KAK1769229.1"/>
    <property type="molecule type" value="Genomic_DNA"/>
</dbReference>
<proteinExistence type="predicted"/>
<sequence>MSDNLRVKLGKSTVENKQKSDFPWHGVWAEAMAAYNSGWTKPEGRMPILIDASTPIPTPEKLQELADLPSVPEVMETTKTNPYSDEYDENLESQKVRICDISLSQFYKLRERVECDRYDICVWFENGKRFAAVALSLKVETEEREEREKEVGKSVSETTKEAS</sequence>
<evidence type="ECO:0000256" key="1">
    <source>
        <dbReference type="SAM" id="MobiDB-lite"/>
    </source>
</evidence>
<evidence type="ECO:0000313" key="2">
    <source>
        <dbReference type="EMBL" id="KAK1769229.1"/>
    </source>
</evidence>